<dbReference type="RefSeq" id="WP_132680167.1">
    <property type="nucleotide sequence ID" value="NZ_LT629803.1"/>
</dbReference>
<gene>
    <name evidence="1" type="ORF">EIY72_21155</name>
</gene>
<accession>A0A1H2PBA1</accession>
<evidence type="ECO:0000313" key="1">
    <source>
        <dbReference type="EMBL" id="TDB58809.1"/>
    </source>
</evidence>
<dbReference type="EMBL" id="RRZK01000029">
    <property type="protein sequence ID" value="TDB58809.1"/>
    <property type="molecule type" value="Genomic_DNA"/>
</dbReference>
<evidence type="ECO:0000313" key="2">
    <source>
        <dbReference type="Proteomes" id="UP000295254"/>
    </source>
</evidence>
<protein>
    <submittedName>
        <fullName evidence="1">Uncharacterized protein</fullName>
    </submittedName>
</protein>
<organism evidence="1 2">
    <name type="scientific">Pseudomonas vancouverensis</name>
    <dbReference type="NCBI Taxonomy" id="95300"/>
    <lineage>
        <taxon>Bacteria</taxon>
        <taxon>Pseudomonadati</taxon>
        <taxon>Pseudomonadota</taxon>
        <taxon>Gammaproteobacteria</taxon>
        <taxon>Pseudomonadales</taxon>
        <taxon>Pseudomonadaceae</taxon>
        <taxon>Pseudomonas</taxon>
    </lineage>
</organism>
<proteinExistence type="predicted"/>
<dbReference type="AlphaFoldDB" id="A0A1H2PBA1"/>
<name>A0A1H2PBA1_PSEVA</name>
<reference evidence="2" key="1">
    <citation type="journal article" date="2019" name="bioRxiv">
        <title>Bacterially produced spermidine induces plant systemic susceptibility to pathogens.</title>
        <authorList>
            <person name="Melnyk R.A."/>
            <person name="Beskrovnaya P.A."/>
            <person name="Liu Z."/>
            <person name="Song Y."/>
            <person name="Haney C.H."/>
        </authorList>
    </citation>
    <scope>NUCLEOTIDE SEQUENCE [LARGE SCALE GENOMIC DNA]</scope>
    <source>
        <strain evidence="2">Dha-51</strain>
    </source>
</reference>
<dbReference type="Proteomes" id="UP000295254">
    <property type="component" value="Unassembled WGS sequence"/>
</dbReference>
<comment type="caution">
    <text evidence="1">The sequence shown here is derived from an EMBL/GenBank/DDBJ whole genome shotgun (WGS) entry which is preliminary data.</text>
</comment>
<sequence>MNGQYEGELSFSIDGVGDFTTKDVKFLRAGDASGFILQGVDAERSLVFHIPNSKGGKYSLASGGAAKAFYLVAGRPYGEVERGFIDVMPSNSGTVGIAFDISVKGYSRGSIVRLTGSGTFKDAGPSVDKCGELSSVMRNGSSTSWPKPTIGPFRGEVSPGFEVMGSTTTGPGTPHRWEAIFYVDDLMAHHVEQEFSGRLFLLSTPVDMVKPGQFLFYRLRYLLDGIWSGWADSDDLQVLNPSPVILEPINGATVFPNQPVQGQGIPGAEVSLWGVYGGGWNLQGTATVSSSGSWEVTSHEPFPVRNNFWIFATQVDKGIDSVWSKPVDLIVVPGEWKPVKPIVEPLRGEVSPGFEVMGSTAIGPGTPNRWEVVFYVDGQMALRVEQAFNGRVFSLSTPVGMVKPGESLTYSVRYLLEGFWSEWADSDNIQVLNPCPVILEPISGATVFPDQPVHGQGIPGAEISLWGVYQQERVLHGTATVGPSGSWKVTSSIPFPVSIDFCIYATQVDKGIGSVWSKPVNLIVVPEVIKPAKPIIMLPKQGENVTSIGPVTGLADRPGAYVKLYQVGDEYTVYGETPVMDHGVWAMFTTKNLPSGQFSMTAKLFDHDMESDWADPVECFVIAVSSTN</sequence>
<keyword evidence="2" id="KW-1185">Reference proteome</keyword>